<keyword evidence="7 11" id="KW-0067">ATP-binding</keyword>
<keyword evidence="15" id="KW-1185">Reference proteome</keyword>
<comment type="pathway">
    <text evidence="1 11">Protein modification; protein neddylation.</text>
</comment>
<evidence type="ECO:0000256" key="7">
    <source>
        <dbReference type="ARBA" id="ARBA00022840"/>
    </source>
</evidence>
<dbReference type="Pfam" id="PF08825">
    <property type="entry name" value="E2_bind"/>
    <property type="match status" value="1"/>
</dbReference>
<dbReference type="Proteomes" id="UP001530315">
    <property type="component" value="Unassembled WGS sequence"/>
</dbReference>
<dbReference type="SUPFAM" id="SSF69572">
    <property type="entry name" value="Activating enzymes of the ubiquitin-like proteins"/>
    <property type="match status" value="1"/>
</dbReference>
<evidence type="ECO:0000256" key="1">
    <source>
        <dbReference type="ARBA" id="ARBA00005032"/>
    </source>
</evidence>
<evidence type="ECO:0000256" key="12">
    <source>
        <dbReference type="SAM" id="MobiDB-lite"/>
    </source>
</evidence>
<dbReference type="PANTHER" id="PTHR10953">
    <property type="entry name" value="UBIQUITIN-ACTIVATING ENZYME E1"/>
    <property type="match status" value="1"/>
</dbReference>
<feature type="domain" description="E2 binding" evidence="13">
    <location>
        <begin position="416"/>
        <end position="499"/>
    </location>
</feature>
<accession>A0ABD3NWU4</accession>
<keyword evidence="4 11" id="KW-0436">Ligase</keyword>
<evidence type="ECO:0000256" key="6">
    <source>
        <dbReference type="ARBA" id="ARBA00022786"/>
    </source>
</evidence>
<dbReference type="Pfam" id="PF00899">
    <property type="entry name" value="ThiF"/>
    <property type="match status" value="1"/>
</dbReference>
<dbReference type="PROSITE" id="PS00865">
    <property type="entry name" value="UBIQUITIN_ACTIVAT_2"/>
    <property type="match status" value="1"/>
</dbReference>
<protein>
    <recommendedName>
        <fullName evidence="3 11">NEDD8-activating enzyme E1 catalytic subunit</fullName>
        <ecNumber evidence="8 11">6.2.1.64</ecNumber>
    </recommendedName>
</protein>
<evidence type="ECO:0000256" key="4">
    <source>
        <dbReference type="ARBA" id="ARBA00022598"/>
    </source>
</evidence>
<comment type="function">
    <text evidence="11">Catalytic subunit of the dimeric E1 enzyme, which activates NEDD8.</text>
</comment>
<dbReference type="PANTHER" id="PTHR10953:SF6">
    <property type="entry name" value="NEDD8-ACTIVATING ENZYME E1 CATALYTIC SUBUNIT"/>
    <property type="match status" value="1"/>
</dbReference>
<gene>
    <name evidence="14" type="ORF">ACHAW5_002379</name>
</gene>
<feature type="compositionally biased region" description="Basic residues" evidence="12">
    <location>
        <begin position="41"/>
        <end position="53"/>
    </location>
</feature>
<dbReference type="Gene3D" id="1.10.10.520">
    <property type="entry name" value="Ubiquitin activating enzymes (Uba3). Chain: B, domain 2"/>
    <property type="match status" value="1"/>
</dbReference>
<dbReference type="InterPro" id="IPR014929">
    <property type="entry name" value="E2-binding"/>
</dbReference>
<sequence length="503" mass="55251">MTASASQGASSISSSSIKRDASEMNNMVTMTTRLDANATVRGRRRPPLSRRQRGNLSTLLSRRSPFSNETGSLAIGEFEPSAAPSVDGVARSSLRDARILVVGAGGLGCEILKDLAMCDGIFVDIVVMDLDTIDVTNLNRQFLFRSKDVGDSKAAVAAKFINQRCPWMNVVPYHGKIQDKDASFYRQFKVVISGLDNVEARSITSENPIPTLLLPNRWLNGMINNLVEFDDDGDPLPETIIPLIDGGTEGFSGQSRLILPRITSCFECSLDAFAPSAAVPLCTIAETPRIPEHCIAYAYVLQWPREFPDRKLDADSSGDMKWVYERALERAEKFGIGGVTYMLTLGVVKNIIPAVASTNAIVSAVCVNEAMKALSFCSQSLNTYMMYMGSEGIYSHTFVYEQKQNCPVCTTTTHHMSVSSIMTLNSLLQQLCDGEFRLKAPSVTSSMKTLYMRKPVALEKVTRVNLDKPLKDLMTSGEELVVTDPVFPDTSLRLVVKFTDVDE</sequence>
<name>A0ABD3NWU4_9STRA</name>
<evidence type="ECO:0000256" key="8">
    <source>
        <dbReference type="ARBA" id="ARBA00023624"/>
    </source>
</evidence>
<evidence type="ECO:0000256" key="2">
    <source>
        <dbReference type="ARBA" id="ARBA00006310"/>
    </source>
</evidence>
<dbReference type="CDD" id="cd01488">
    <property type="entry name" value="Uba3_RUB"/>
    <property type="match status" value="1"/>
</dbReference>
<evidence type="ECO:0000256" key="5">
    <source>
        <dbReference type="ARBA" id="ARBA00022741"/>
    </source>
</evidence>
<dbReference type="InterPro" id="IPR045886">
    <property type="entry name" value="ThiF/MoeB/HesA"/>
</dbReference>
<reference evidence="14 15" key="1">
    <citation type="submission" date="2024-10" db="EMBL/GenBank/DDBJ databases">
        <title>Updated reference genomes for cyclostephanoid diatoms.</title>
        <authorList>
            <person name="Roberts W.R."/>
            <person name="Alverson A.J."/>
        </authorList>
    </citation>
    <scope>NUCLEOTIDE SEQUENCE [LARGE SCALE GENOMIC DNA]</scope>
    <source>
        <strain evidence="14 15">AJA276-08</strain>
    </source>
</reference>
<dbReference type="Gene3D" id="3.40.50.720">
    <property type="entry name" value="NAD(P)-binding Rossmann-like Domain"/>
    <property type="match status" value="1"/>
</dbReference>
<proteinExistence type="inferred from homology"/>
<dbReference type="InterPro" id="IPR030468">
    <property type="entry name" value="Uba3_N"/>
</dbReference>
<evidence type="ECO:0000256" key="10">
    <source>
        <dbReference type="PROSITE-ProRule" id="PRU10132"/>
    </source>
</evidence>
<dbReference type="EC" id="6.2.1.64" evidence="8 11"/>
<feature type="compositionally biased region" description="Polar residues" evidence="12">
    <location>
        <begin position="55"/>
        <end position="65"/>
    </location>
</feature>
<comment type="catalytic activity">
    <reaction evidence="9 11">
        <text>ATP + [NEDD8 protein] + [E1 NEDD8-activating enzyme]-L-cysteine = AMP + diphosphate + [E1 NEDD8-activating enzyme]-S-[NEDD8 protein]-yl-L-cysteine.</text>
        <dbReference type="EC" id="6.2.1.64"/>
    </reaction>
</comment>
<keyword evidence="5 11" id="KW-0547">Nucleotide-binding</keyword>
<feature type="active site" description="Glycyl thioester intermediate" evidence="10">
    <location>
        <position position="282"/>
    </location>
</feature>
<evidence type="ECO:0000313" key="14">
    <source>
        <dbReference type="EMBL" id="KAL3779686.1"/>
    </source>
</evidence>
<dbReference type="EMBL" id="JALLAZ020001150">
    <property type="protein sequence ID" value="KAL3779686.1"/>
    <property type="molecule type" value="Genomic_DNA"/>
</dbReference>
<dbReference type="GO" id="GO:0019781">
    <property type="term" value="F:NEDD8 activating enzyme activity"/>
    <property type="evidence" value="ECO:0007669"/>
    <property type="project" value="UniProtKB-UniRule"/>
</dbReference>
<evidence type="ECO:0000256" key="3">
    <source>
        <dbReference type="ARBA" id="ARBA00015203"/>
    </source>
</evidence>
<dbReference type="InterPro" id="IPR000594">
    <property type="entry name" value="ThiF_NAD_FAD-bd"/>
</dbReference>
<evidence type="ECO:0000256" key="9">
    <source>
        <dbReference type="ARBA" id="ARBA00024626"/>
    </source>
</evidence>
<evidence type="ECO:0000256" key="11">
    <source>
        <dbReference type="RuleBase" id="RU368009"/>
    </source>
</evidence>
<comment type="caution">
    <text evidence="14">The sequence shown here is derived from an EMBL/GenBank/DDBJ whole genome shotgun (WGS) entry which is preliminary data.</text>
</comment>
<dbReference type="GO" id="GO:0005524">
    <property type="term" value="F:ATP binding"/>
    <property type="evidence" value="ECO:0007669"/>
    <property type="project" value="UniProtKB-UniRule"/>
</dbReference>
<dbReference type="InterPro" id="IPR023318">
    <property type="entry name" value="Ub_act_enz_dom_a_sf"/>
</dbReference>
<dbReference type="FunFam" id="3.10.290.20:FF:000003">
    <property type="entry name" value="Ubiquitin-activating enzyme E1 C"/>
    <property type="match status" value="1"/>
</dbReference>
<keyword evidence="6 11" id="KW-0833">Ubl conjugation pathway</keyword>
<feature type="region of interest" description="Disordered" evidence="12">
    <location>
        <begin position="1"/>
        <end position="23"/>
    </location>
</feature>
<dbReference type="FunFam" id="1.10.10.520:FF:000001">
    <property type="entry name" value="NEDD8-activating enzyme E1 catalytic subunit"/>
    <property type="match status" value="1"/>
</dbReference>
<dbReference type="Gene3D" id="3.10.290.20">
    <property type="entry name" value="Ubiquitin-like 2 activating enzyme e1b. Chain: B, domain 3"/>
    <property type="match status" value="1"/>
</dbReference>
<organism evidence="14 15">
    <name type="scientific">Stephanodiscus triporus</name>
    <dbReference type="NCBI Taxonomy" id="2934178"/>
    <lineage>
        <taxon>Eukaryota</taxon>
        <taxon>Sar</taxon>
        <taxon>Stramenopiles</taxon>
        <taxon>Ochrophyta</taxon>
        <taxon>Bacillariophyta</taxon>
        <taxon>Coscinodiscophyceae</taxon>
        <taxon>Thalassiosirophycidae</taxon>
        <taxon>Stephanodiscales</taxon>
        <taxon>Stephanodiscaceae</taxon>
        <taxon>Stephanodiscus</taxon>
    </lineage>
</organism>
<evidence type="ECO:0000313" key="15">
    <source>
        <dbReference type="Proteomes" id="UP001530315"/>
    </source>
</evidence>
<dbReference type="AlphaFoldDB" id="A0ABD3NWU4"/>
<comment type="similarity">
    <text evidence="2 11">Belongs to the ubiquitin-activating E1 family. UBA3 subfamily.</text>
</comment>
<dbReference type="InterPro" id="IPR033127">
    <property type="entry name" value="UBQ-activ_enz_E1_Cys_AS"/>
</dbReference>
<feature type="compositionally biased region" description="Low complexity" evidence="12">
    <location>
        <begin position="1"/>
        <end position="16"/>
    </location>
</feature>
<feature type="region of interest" description="Disordered" evidence="12">
    <location>
        <begin position="36"/>
        <end position="65"/>
    </location>
</feature>
<dbReference type="GO" id="GO:0045116">
    <property type="term" value="P:protein neddylation"/>
    <property type="evidence" value="ECO:0007669"/>
    <property type="project" value="UniProtKB-UniRule"/>
</dbReference>
<dbReference type="SMART" id="SM01181">
    <property type="entry name" value="E2_bind"/>
    <property type="match status" value="1"/>
</dbReference>
<dbReference type="InterPro" id="IPR035985">
    <property type="entry name" value="Ubiquitin-activating_enz"/>
</dbReference>
<evidence type="ECO:0000259" key="13">
    <source>
        <dbReference type="SMART" id="SM01181"/>
    </source>
</evidence>